<comment type="caution">
    <text evidence="3">The sequence shown here is derived from an EMBL/GenBank/DDBJ whole genome shotgun (WGS) entry which is preliminary data.</text>
</comment>
<dbReference type="EMBL" id="JYDS01000001">
    <property type="protein sequence ID" value="KRZ35111.1"/>
    <property type="molecule type" value="Genomic_DNA"/>
</dbReference>
<evidence type="ECO:0000313" key="2">
    <source>
        <dbReference type="EMBL" id="KRZ35111.1"/>
    </source>
</evidence>
<sequence length="60" mass="6592">MSLVKEKGEKRCQCNFIILLVLNKGAPICQRIRCYLPLSKHTLSGLIVPVNSLGRPCAAP</sequence>
<dbReference type="EMBL" id="JYDV01000007">
    <property type="protein sequence ID" value="KRZ44205.1"/>
    <property type="molecule type" value="Genomic_DNA"/>
</dbReference>
<dbReference type="Proteomes" id="UP000054826">
    <property type="component" value="Unassembled WGS sequence"/>
</dbReference>
<gene>
    <name evidence="1" type="ORF">T4A_233</name>
    <name evidence="2" type="ORF">T4B_7063</name>
    <name evidence="3" type="ORF">T4C_11027</name>
</gene>
<organism evidence="3 6">
    <name type="scientific">Trichinella pseudospiralis</name>
    <name type="common">Parasitic roundworm</name>
    <dbReference type="NCBI Taxonomy" id="6337"/>
    <lineage>
        <taxon>Eukaryota</taxon>
        <taxon>Metazoa</taxon>
        <taxon>Ecdysozoa</taxon>
        <taxon>Nematoda</taxon>
        <taxon>Enoplea</taxon>
        <taxon>Dorylaimia</taxon>
        <taxon>Trichinellida</taxon>
        <taxon>Trichinellidae</taxon>
        <taxon>Trichinella</taxon>
    </lineage>
</organism>
<name>A0A0V1KAH8_TRIPS</name>
<dbReference type="EMBL" id="JYDR01000022">
    <property type="protein sequence ID" value="KRY74905.1"/>
    <property type="molecule type" value="Genomic_DNA"/>
</dbReference>
<dbReference type="AlphaFoldDB" id="A0A0V1KAH8"/>
<reference evidence="4 5" key="1">
    <citation type="submission" date="2015-01" db="EMBL/GenBank/DDBJ databases">
        <title>Evolution of Trichinella species and genotypes.</title>
        <authorList>
            <person name="Korhonen P.K."/>
            <person name="Edoardo P."/>
            <person name="Giuseppe L.R."/>
            <person name="Gasser R.B."/>
        </authorList>
    </citation>
    <scope>NUCLEOTIDE SEQUENCE [LARGE SCALE GENOMIC DNA]</scope>
    <source>
        <strain evidence="1">ISS13</strain>
        <strain evidence="3">ISS176</strain>
        <strain evidence="2">ISS588</strain>
    </source>
</reference>
<evidence type="ECO:0000313" key="6">
    <source>
        <dbReference type="Proteomes" id="UP000054826"/>
    </source>
</evidence>
<proteinExistence type="predicted"/>
<dbReference type="Proteomes" id="UP000054632">
    <property type="component" value="Unassembled WGS sequence"/>
</dbReference>
<evidence type="ECO:0000313" key="1">
    <source>
        <dbReference type="EMBL" id="KRY74905.1"/>
    </source>
</evidence>
<keyword evidence="5" id="KW-1185">Reference proteome</keyword>
<accession>A0A0V1KAH8</accession>
<dbReference type="Proteomes" id="UP000054805">
    <property type="component" value="Unassembled WGS sequence"/>
</dbReference>
<evidence type="ECO:0000313" key="5">
    <source>
        <dbReference type="Proteomes" id="UP000054805"/>
    </source>
</evidence>
<evidence type="ECO:0000313" key="4">
    <source>
        <dbReference type="Proteomes" id="UP000054632"/>
    </source>
</evidence>
<protein>
    <submittedName>
        <fullName evidence="3">Uncharacterized protein</fullName>
    </submittedName>
</protein>
<evidence type="ECO:0000313" key="3">
    <source>
        <dbReference type="EMBL" id="KRZ44205.1"/>
    </source>
</evidence>